<dbReference type="PANTHER" id="PTHR43775:SF23">
    <property type="entry name" value="FATTY ACID SYNTHASE 3"/>
    <property type="match status" value="1"/>
</dbReference>
<dbReference type="InterPro" id="IPR014030">
    <property type="entry name" value="Ketoacyl_synth_N"/>
</dbReference>
<dbReference type="PROSITE" id="PS52004">
    <property type="entry name" value="KS3_2"/>
    <property type="match status" value="1"/>
</dbReference>
<dbReference type="EMBL" id="JACSDZ010000003">
    <property type="protein sequence ID" value="KAF7409641.1"/>
    <property type="molecule type" value="Genomic_DNA"/>
</dbReference>
<comment type="caution">
    <text evidence="3">The sequence shown here is derived from an EMBL/GenBank/DDBJ whole genome shotgun (WGS) entry which is preliminary data.</text>
</comment>
<dbReference type="InterPro" id="IPR014031">
    <property type="entry name" value="Ketoacyl_synth_C"/>
</dbReference>
<keyword evidence="4" id="KW-1185">Reference proteome</keyword>
<dbReference type="InterPro" id="IPR016039">
    <property type="entry name" value="Thiolase-like"/>
</dbReference>
<comment type="similarity">
    <text evidence="1">Belongs to the thiolase-like superfamily. Beta-ketoacyl-ACP synthases family.</text>
</comment>
<dbReference type="InterPro" id="IPR032821">
    <property type="entry name" value="PKS_assoc"/>
</dbReference>
<accession>A0A834KMT3</accession>
<dbReference type="Proteomes" id="UP000617340">
    <property type="component" value="Unassembled WGS sequence"/>
</dbReference>
<dbReference type="GO" id="GO:0004312">
    <property type="term" value="F:fatty acid synthase activity"/>
    <property type="evidence" value="ECO:0007669"/>
    <property type="project" value="TreeGrafter"/>
</dbReference>
<evidence type="ECO:0000313" key="3">
    <source>
        <dbReference type="EMBL" id="KAF7409641.1"/>
    </source>
</evidence>
<dbReference type="PANTHER" id="PTHR43775">
    <property type="entry name" value="FATTY ACID SYNTHASE"/>
    <property type="match status" value="1"/>
</dbReference>
<feature type="domain" description="Ketosynthase family 3 (KS3)" evidence="2">
    <location>
        <begin position="1"/>
        <end position="260"/>
    </location>
</feature>
<organism evidence="3 4">
    <name type="scientific">Vespula germanica</name>
    <name type="common">German yellow jacket</name>
    <name type="synonym">Paravespula germanica</name>
    <dbReference type="NCBI Taxonomy" id="30212"/>
    <lineage>
        <taxon>Eukaryota</taxon>
        <taxon>Metazoa</taxon>
        <taxon>Ecdysozoa</taxon>
        <taxon>Arthropoda</taxon>
        <taxon>Hexapoda</taxon>
        <taxon>Insecta</taxon>
        <taxon>Pterygota</taxon>
        <taxon>Neoptera</taxon>
        <taxon>Endopterygota</taxon>
        <taxon>Hymenoptera</taxon>
        <taxon>Apocrita</taxon>
        <taxon>Aculeata</taxon>
        <taxon>Vespoidea</taxon>
        <taxon>Vespidae</taxon>
        <taxon>Vespinae</taxon>
        <taxon>Vespula</taxon>
    </lineage>
</organism>
<reference evidence="3" key="1">
    <citation type="journal article" date="2020" name="G3 (Bethesda)">
        <title>High-Quality Assemblies for Three Invasive Social Wasps from the &lt;i&gt;Vespula&lt;/i&gt; Genus.</title>
        <authorList>
            <person name="Harrop T.W.R."/>
            <person name="Guhlin J."/>
            <person name="McLaughlin G.M."/>
            <person name="Permina E."/>
            <person name="Stockwell P."/>
            <person name="Gilligan J."/>
            <person name="Le Lec M.F."/>
            <person name="Gruber M.A.M."/>
            <person name="Quinn O."/>
            <person name="Lovegrove M."/>
            <person name="Duncan E.J."/>
            <person name="Remnant E.J."/>
            <person name="Van Eeckhoven J."/>
            <person name="Graham B."/>
            <person name="Knapp R.A."/>
            <person name="Langford K.W."/>
            <person name="Kronenberg Z."/>
            <person name="Press M.O."/>
            <person name="Eacker S.M."/>
            <person name="Wilson-Rankin E.E."/>
            <person name="Purcell J."/>
            <person name="Lester P.J."/>
            <person name="Dearden P.K."/>
        </authorList>
    </citation>
    <scope>NUCLEOTIDE SEQUENCE</scope>
    <source>
        <strain evidence="3">Linc-1</strain>
    </source>
</reference>
<dbReference type="InterPro" id="IPR020841">
    <property type="entry name" value="PKS_Beta-ketoAc_synthase_dom"/>
</dbReference>
<dbReference type="CDD" id="cd00833">
    <property type="entry name" value="PKS"/>
    <property type="match status" value="1"/>
</dbReference>
<dbReference type="Pfam" id="PF00109">
    <property type="entry name" value="ketoacyl-synt"/>
    <property type="match status" value="1"/>
</dbReference>
<proteinExistence type="inferred from homology"/>
<name>A0A834KMT3_VESGE</name>
<dbReference type="InterPro" id="IPR050091">
    <property type="entry name" value="PKS_NRPS_Biosynth_Enz"/>
</dbReference>
<evidence type="ECO:0000256" key="1">
    <source>
        <dbReference type="RuleBase" id="RU003694"/>
    </source>
</evidence>
<dbReference type="SUPFAM" id="SSF53901">
    <property type="entry name" value="Thiolase-like"/>
    <property type="match status" value="2"/>
</dbReference>
<gene>
    <name evidence="3" type="ORF">HZH68_004022</name>
</gene>
<dbReference type="Pfam" id="PF02801">
    <property type="entry name" value="Ketoacyl-synt_C"/>
    <property type="match status" value="1"/>
</dbReference>
<sequence length="269" mass="29908">MDKTKGSSYNIDIRCSSTLYAMDQAYRSIRSGQSHYAIVSRSNLCLHPYTSQHFIRLRVLNQDGRCKVFDEDANGYTRSECVSVAFLQKAKTAKRIYATIIHAKTNCDGYKKEGIAFPSKEIQSTLLKKFYQECGISPAYIPYIEAHGTGTRVGDHEELNSIDQIFTKDRTNPLKVGSVKSDIGHTEGVSEICSIAKAILSMESGIIPPNINFNRPRKDAKGLIEGRIDVVTQHTPLDGEYIAINSFGFGGANAHVLLKSNPKIRINKE</sequence>
<evidence type="ECO:0000259" key="2">
    <source>
        <dbReference type="PROSITE" id="PS52004"/>
    </source>
</evidence>
<evidence type="ECO:0000313" key="4">
    <source>
        <dbReference type="Proteomes" id="UP000617340"/>
    </source>
</evidence>
<keyword evidence="1" id="KW-0808">Transferase</keyword>
<protein>
    <recommendedName>
        <fullName evidence="2">Ketosynthase family 3 (KS3) domain-containing protein</fullName>
    </recommendedName>
</protein>
<dbReference type="GO" id="GO:0006633">
    <property type="term" value="P:fatty acid biosynthetic process"/>
    <property type="evidence" value="ECO:0007669"/>
    <property type="project" value="TreeGrafter"/>
</dbReference>
<dbReference type="Gene3D" id="3.40.47.10">
    <property type="match status" value="1"/>
</dbReference>
<dbReference type="AlphaFoldDB" id="A0A834KMT3"/>
<dbReference type="Pfam" id="PF16197">
    <property type="entry name" value="KAsynt_C_assoc"/>
    <property type="match status" value="1"/>
</dbReference>
<dbReference type="SMART" id="SM00825">
    <property type="entry name" value="PKS_KS"/>
    <property type="match status" value="1"/>
</dbReference>